<accession>A0A8H5BSC6</accession>
<gene>
    <name evidence="4" type="ORF">D9619_011672</name>
</gene>
<keyword evidence="5" id="KW-1185">Reference proteome</keyword>
<organism evidence="4 5">
    <name type="scientific">Psilocybe cf. subviscida</name>
    <dbReference type="NCBI Taxonomy" id="2480587"/>
    <lineage>
        <taxon>Eukaryota</taxon>
        <taxon>Fungi</taxon>
        <taxon>Dikarya</taxon>
        <taxon>Basidiomycota</taxon>
        <taxon>Agaricomycotina</taxon>
        <taxon>Agaricomycetes</taxon>
        <taxon>Agaricomycetidae</taxon>
        <taxon>Agaricales</taxon>
        <taxon>Agaricineae</taxon>
        <taxon>Strophariaceae</taxon>
        <taxon>Psilocybe</taxon>
    </lineage>
</organism>
<dbReference type="EMBL" id="JAACJJ010000003">
    <property type="protein sequence ID" value="KAF5328652.1"/>
    <property type="molecule type" value="Genomic_DNA"/>
</dbReference>
<dbReference type="AlphaFoldDB" id="A0A8H5BSC6"/>
<name>A0A8H5BSC6_9AGAR</name>
<proteinExistence type="predicted"/>
<evidence type="ECO:0000256" key="2">
    <source>
        <dbReference type="SAM" id="MobiDB-lite"/>
    </source>
</evidence>
<feature type="region of interest" description="Disordered" evidence="2">
    <location>
        <begin position="338"/>
        <end position="373"/>
    </location>
</feature>
<feature type="compositionally biased region" description="Low complexity" evidence="2">
    <location>
        <begin position="358"/>
        <end position="373"/>
    </location>
</feature>
<feature type="domain" description="CCHC-type" evidence="3">
    <location>
        <begin position="516"/>
        <end position="529"/>
    </location>
</feature>
<dbReference type="InterPro" id="IPR001878">
    <property type="entry name" value="Znf_CCHC"/>
</dbReference>
<dbReference type="GO" id="GO:0008270">
    <property type="term" value="F:zinc ion binding"/>
    <property type="evidence" value="ECO:0007669"/>
    <property type="project" value="UniProtKB-KW"/>
</dbReference>
<feature type="compositionally biased region" description="Polar residues" evidence="2">
    <location>
        <begin position="28"/>
        <end position="40"/>
    </location>
</feature>
<dbReference type="PROSITE" id="PS50158">
    <property type="entry name" value="ZF_CCHC"/>
    <property type="match status" value="1"/>
</dbReference>
<feature type="compositionally biased region" description="Polar residues" evidence="2">
    <location>
        <begin position="338"/>
        <end position="348"/>
    </location>
</feature>
<reference evidence="4 5" key="1">
    <citation type="journal article" date="2020" name="ISME J.">
        <title>Uncovering the hidden diversity of litter-decomposition mechanisms in mushroom-forming fungi.</title>
        <authorList>
            <person name="Floudas D."/>
            <person name="Bentzer J."/>
            <person name="Ahren D."/>
            <person name="Johansson T."/>
            <person name="Persson P."/>
            <person name="Tunlid A."/>
        </authorList>
    </citation>
    <scope>NUCLEOTIDE SEQUENCE [LARGE SCALE GENOMIC DNA]</scope>
    <source>
        <strain evidence="4 5">CBS 101986</strain>
    </source>
</reference>
<evidence type="ECO:0000313" key="4">
    <source>
        <dbReference type="EMBL" id="KAF5328652.1"/>
    </source>
</evidence>
<feature type="compositionally biased region" description="Polar residues" evidence="2">
    <location>
        <begin position="47"/>
        <end position="75"/>
    </location>
</feature>
<feature type="region of interest" description="Disordered" evidence="2">
    <location>
        <begin position="28"/>
        <end position="109"/>
    </location>
</feature>
<feature type="region of interest" description="Disordered" evidence="2">
    <location>
        <begin position="425"/>
        <end position="446"/>
    </location>
</feature>
<evidence type="ECO:0000313" key="5">
    <source>
        <dbReference type="Proteomes" id="UP000567179"/>
    </source>
</evidence>
<dbReference type="Proteomes" id="UP000567179">
    <property type="component" value="Unassembled WGS sequence"/>
</dbReference>
<dbReference type="GO" id="GO:0003676">
    <property type="term" value="F:nucleic acid binding"/>
    <property type="evidence" value="ECO:0007669"/>
    <property type="project" value="InterPro"/>
</dbReference>
<dbReference type="OrthoDB" id="2974043at2759"/>
<evidence type="ECO:0000256" key="1">
    <source>
        <dbReference type="PROSITE-ProRule" id="PRU00047"/>
    </source>
</evidence>
<keyword evidence="1" id="KW-0863">Zinc-finger</keyword>
<sequence length="601" mass="66908">MDVTQALDELATNRELRRLADTPGFQLAEQTQNQTTNSARSLRHQSRQSINLSITTPKSKRTATNISPHTDSLSDLTPLDTEDEEFHNALNSPESPDLSHLLQPSPPSNMTQIHKLELFRGDYSGDTEPHTWLRRLEASFEHDTVAEAKLYRFEMSLEPGRHAETWFQALPAADKADWKTLKTSFTNQWPLPAAATQTKTDLMETLLRHIDQMNTNMGRLVERKNGDFTYAHVAFVEDTKGIVHALQDKDGFLVPQARKELALELRQALPATATWLVFMQAIADTPNDKITDNQQAFGTARLQQPLDPHLTQLTHQFQNQSISASPQRFTTAAQYNANSTPYRNNSSYTTPNRPPLPSTTTPRQTTTGQQPPWTTATQQTLFSTPSPQITPSTPANKYIPPGARTPSTGGNFFNGSTARPQQSFFNTQRIPPTPGTPSPTSRTATAANVPTPTQLVQGAIAQAQIQMYEATDAGWSAYQAAMTQWEQKHPGVTTVELVDAPYPLRPGTACIGSRECYKCGMAGHAARNCSVHPDHQIPHREAGFRQFIDRMLAHGRNNTYAVAQIMMDDTPIRYNPELFHSADLTFEDMDQTQGNGTEEHV</sequence>
<evidence type="ECO:0000259" key="3">
    <source>
        <dbReference type="PROSITE" id="PS50158"/>
    </source>
</evidence>
<protein>
    <recommendedName>
        <fullName evidence="3">CCHC-type domain-containing protein</fullName>
    </recommendedName>
</protein>
<comment type="caution">
    <text evidence="4">The sequence shown here is derived from an EMBL/GenBank/DDBJ whole genome shotgun (WGS) entry which is preliminary data.</text>
</comment>
<keyword evidence="1" id="KW-0862">Zinc</keyword>
<keyword evidence="1" id="KW-0479">Metal-binding</keyword>